<dbReference type="SUPFAM" id="SSF54791">
    <property type="entry name" value="Eukaryotic type KH-domain (KH-domain type I)"/>
    <property type="match status" value="1"/>
</dbReference>
<evidence type="ECO:0000313" key="4">
    <source>
        <dbReference type="Proteomes" id="UP000789570"/>
    </source>
</evidence>
<dbReference type="GO" id="GO:0003723">
    <property type="term" value="F:RNA binding"/>
    <property type="evidence" value="ECO:0007669"/>
    <property type="project" value="UniProtKB-UniRule"/>
</dbReference>
<dbReference type="PROSITE" id="PS50084">
    <property type="entry name" value="KH_TYPE_1"/>
    <property type="match status" value="1"/>
</dbReference>
<evidence type="ECO:0000313" key="3">
    <source>
        <dbReference type="EMBL" id="CAG8451068.1"/>
    </source>
</evidence>
<accession>A0A9N8YUY7</accession>
<keyword evidence="1" id="KW-0694">RNA-binding</keyword>
<dbReference type="InterPro" id="IPR004088">
    <property type="entry name" value="KH_dom_type_1"/>
</dbReference>
<gene>
    <name evidence="3" type="ORF">FCALED_LOCUS1233</name>
</gene>
<protein>
    <submittedName>
        <fullName evidence="3">9174_t:CDS:1</fullName>
    </submittedName>
</protein>
<dbReference type="OrthoDB" id="752362at2759"/>
<evidence type="ECO:0000256" key="1">
    <source>
        <dbReference type="PROSITE-ProRule" id="PRU00117"/>
    </source>
</evidence>
<dbReference type="InterPro" id="IPR036612">
    <property type="entry name" value="KH_dom_type_1_sf"/>
</dbReference>
<name>A0A9N8YUY7_9GLOM</name>
<dbReference type="Proteomes" id="UP000789570">
    <property type="component" value="Unassembled WGS sequence"/>
</dbReference>
<proteinExistence type="predicted"/>
<keyword evidence="4" id="KW-1185">Reference proteome</keyword>
<dbReference type="Gene3D" id="3.30.1370.10">
    <property type="entry name" value="K Homology domain, type 1"/>
    <property type="match status" value="1"/>
</dbReference>
<reference evidence="3" key="1">
    <citation type="submission" date="2021-06" db="EMBL/GenBank/DDBJ databases">
        <authorList>
            <person name="Kallberg Y."/>
            <person name="Tangrot J."/>
            <person name="Rosling A."/>
        </authorList>
    </citation>
    <scope>NUCLEOTIDE SEQUENCE</scope>
    <source>
        <strain evidence="3">UK204</strain>
    </source>
</reference>
<sequence length="131" mass="14625">MGKEVSFGGDRVIVGLFTCTTKIGLAFNNPIPQIIKIGVLIGAKGCNLKPIAEDTGTSIHVNTKVSPARIEIRIRWNSLPPSENRVNEARDQLDNLINKLLKRSNHSIVRNAQRVQRARELESLNKLKEFN</sequence>
<organism evidence="3 4">
    <name type="scientific">Funneliformis caledonium</name>
    <dbReference type="NCBI Taxonomy" id="1117310"/>
    <lineage>
        <taxon>Eukaryota</taxon>
        <taxon>Fungi</taxon>
        <taxon>Fungi incertae sedis</taxon>
        <taxon>Mucoromycota</taxon>
        <taxon>Glomeromycotina</taxon>
        <taxon>Glomeromycetes</taxon>
        <taxon>Glomerales</taxon>
        <taxon>Glomeraceae</taxon>
        <taxon>Funneliformis</taxon>
    </lineage>
</organism>
<feature type="domain" description="K Homology" evidence="2">
    <location>
        <begin position="36"/>
        <end position="65"/>
    </location>
</feature>
<evidence type="ECO:0000259" key="2">
    <source>
        <dbReference type="Pfam" id="PF00013"/>
    </source>
</evidence>
<dbReference type="EMBL" id="CAJVPQ010000150">
    <property type="protein sequence ID" value="CAG8451068.1"/>
    <property type="molecule type" value="Genomic_DNA"/>
</dbReference>
<dbReference type="AlphaFoldDB" id="A0A9N8YUY7"/>
<dbReference type="Pfam" id="PF00013">
    <property type="entry name" value="KH_1"/>
    <property type="match status" value="1"/>
</dbReference>
<comment type="caution">
    <text evidence="3">The sequence shown here is derived from an EMBL/GenBank/DDBJ whole genome shotgun (WGS) entry which is preliminary data.</text>
</comment>